<protein>
    <recommendedName>
        <fullName evidence="4">HNH endonuclease</fullName>
    </recommendedName>
</protein>
<evidence type="ECO:0000256" key="1">
    <source>
        <dbReference type="SAM" id="SignalP"/>
    </source>
</evidence>
<feature type="chain" id="PRO_5047057875" description="HNH endonuclease" evidence="1">
    <location>
        <begin position="23"/>
        <end position="280"/>
    </location>
</feature>
<name>A0ABT5FN71_9ACTN</name>
<dbReference type="RefSeq" id="WP_272174320.1">
    <property type="nucleotide sequence ID" value="NZ_JAQOSK010000002.1"/>
</dbReference>
<evidence type="ECO:0000313" key="2">
    <source>
        <dbReference type="EMBL" id="MDC2953927.1"/>
    </source>
</evidence>
<gene>
    <name evidence="2" type="ORF">PO587_05620</name>
</gene>
<proteinExistence type="predicted"/>
<comment type="caution">
    <text evidence="2">The sequence shown here is derived from an EMBL/GenBank/DDBJ whole genome shotgun (WGS) entry which is preliminary data.</text>
</comment>
<feature type="signal peptide" evidence="1">
    <location>
        <begin position="1"/>
        <end position="22"/>
    </location>
</feature>
<keyword evidence="3" id="KW-1185">Reference proteome</keyword>
<reference evidence="2 3" key="1">
    <citation type="journal article" date="2015" name="Int. J. Syst. Evol. Microbiol.">
        <title>Streptomyces gilvifuscus sp. nov., an actinomycete that produces antibacterial compounds isolated from soil.</title>
        <authorList>
            <person name="Nguyen T.M."/>
            <person name="Kim J."/>
        </authorList>
    </citation>
    <scope>NUCLEOTIDE SEQUENCE [LARGE SCALE GENOMIC DNA]</scope>
    <source>
        <strain evidence="2 3">T113</strain>
    </source>
</reference>
<organism evidence="2 3">
    <name type="scientific">Streptomyces gilvifuscus</name>
    <dbReference type="NCBI Taxonomy" id="1550617"/>
    <lineage>
        <taxon>Bacteria</taxon>
        <taxon>Bacillati</taxon>
        <taxon>Actinomycetota</taxon>
        <taxon>Actinomycetes</taxon>
        <taxon>Kitasatosporales</taxon>
        <taxon>Streptomycetaceae</taxon>
        <taxon>Streptomyces</taxon>
    </lineage>
</organism>
<evidence type="ECO:0000313" key="3">
    <source>
        <dbReference type="Proteomes" id="UP001221328"/>
    </source>
</evidence>
<dbReference type="Proteomes" id="UP001221328">
    <property type="component" value="Unassembled WGS sequence"/>
</dbReference>
<sequence length="280" mass="29298">MWTSKAVAGLCVVAALGLTAHTQPSGRPAVTGAGETGPPSIAPVARTMAQVGGPDPVSVVEEYYAAINRHDYSRAWDLGGSRFARSYEQFVAGFADTAADEIRVDSVTGESVQVHLHAVHTDGSTADYAGSYTVRGGTLSRASLHRVGVGGFSRPVPGGVPGALDPAVTQSTIHYTICVRGWTAAVRPPSALTEQLKRRQLAASGVSDKNPAHYEEDHIIPLELGGAASDPANLRPVPVARARVDDRLENSLHRAVCAGSLTLPVAQTRVEEGKAAEVRP</sequence>
<accession>A0ABT5FN71</accession>
<dbReference type="EMBL" id="JAQOSK010000002">
    <property type="protein sequence ID" value="MDC2953927.1"/>
    <property type="molecule type" value="Genomic_DNA"/>
</dbReference>
<evidence type="ECO:0008006" key="4">
    <source>
        <dbReference type="Google" id="ProtNLM"/>
    </source>
</evidence>
<keyword evidence="1" id="KW-0732">Signal</keyword>